<sequence length="192" mass="22006">MRQRRWLELLSDYNCEIRYHPGKANVNPEESQYKDVGEELVAHVYGADLRTVVHDASLNQNTSIIPGSDKMVNGSEHQRLIWFVGTTRRFPNGSGINIIMDCITKPPRHSQMAMNHLDQATEFQAACDRQKSYADLKRKLMEFQVGDRVMLKVSPWKGVVHFGKRGKLNPRYVGPLVLGNRLVRCYKLEPSP</sequence>
<dbReference type="Proteomes" id="UP001151760">
    <property type="component" value="Unassembled WGS sequence"/>
</dbReference>
<evidence type="ECO:0000313" key="2">
    <source>
        <dbReference type="Proteomes" id="UP001151760"/>
    </source>
</evidence>
<reference evidence="1" key="2">
    <citation type="submission" date="2022-01" db="EMBL/GenBank/DDBJ databases">
        <authorList>
            <person name="Yamashiro T."/>
            <person name="Shiraishi A."/>
            <person name="Satake H."/>
            <person name="Nakayama K."/>
        </authorList>
    </citation>
    <scope>NUCLEOTIDE SEQUENCE</scope>
</reference>
<reference evidence="1" key="1">
    <citation type="journal article" date="2022" name="Int. J. Mol. Sci.">
        <title>Draft Genome of Tanacetum Coccineum: Genomic Comparison of Closely Related Tanacetum-Family Plants.</title>
        <authorList>
            <person name="Yamashiro T."/>
            <person name="Shiraishi A."/>
            <person name="Nakayama K."/>
            <person name="Satake H."/>
        </authorList>
    </citation>
    <scope>NUCLEOTIDE SEQUENCE</scope>
</reference>
<comment type="caution">
    <text evidence="1">The sequence shown here is derived from an EMBL/GenBank/DDBJ whole genome shotgun (WGS) entry which is preliminary data.</text>
</comment>
<organism evidence="1 2">
    <name type="scientific">Tanacetum coccineum</name>
    <dbReference type="NCBI Taxonomy" id="301880"/>
    <lineage>
        <taxon>Eukaryota</taxon>
        <taxon>Viridiplantae</taxon>
        <taxon>Streptophyta</taxon>
        <taxon>Embryophyta</taxon>
        <taxon>Tracheophyta</taxon>
        <taxon>Spermatophyta</taxon>
        <taxon>Magnoliopsida</taxon>
        <taxon>eudicotyledons</taxon>
        <taxon>Gunneridae</taxon>
        <taxon>Pentapetalae</taxon>
        <taxon>asterids</taxon>
        <taxon>campanulids</taxon>
        <taxon>Asterales</taxon>
        <taxon>Asteraceae</taxon>
        <taxon>Asteroideae</taxon>
        <taxon>Anthemideae</taxon>
        <taxon>Anthemidinae</taxon>
        <taxon>Tanacetum</taxon>
    </lineage>
</organism>
<name>A0ABQ5FQN7_9ASTR</name>
<proteinExistence type="predicted"/>
<evidence type="ECO:0000313" key="1">
    <source>
        <dbReference type="EMBL" id="GJT65489.1"/>
    </source>
</evidence>
<dbReference type="PANTHER" id="PTHR46148">
    <property type="entry name" value="CHROMO DOMAIN-CONTAINING PROTEIN"/>
    <property type="match status" value="1"/>
</dbReference>
<keyword evidence="2" id="KW-1185">Reference proteome</keyword>
<evidence type="ECO:0008006" key="3">
    <source>
        <dbReference type="Google" id="ProtNLM"/>
    </source>
</evidence>
<accession>A0ABQ5FQN7</accession>
<dbReference type="PANTHER" id="PTHR46148:SF59">
    <property type="entry name" value="NUCLEOTIDYLTRANSFERASE, RIBONUCLEASE H"/>
    <property type="match status" value="1"/>
</dbReference>
<dbReference type="EMBL" id="BQNB010017635">
    <property type="protein sequence ID" value="GJT65489.1"/>
    <property type="molecule type" value="Genomic_DNA"/>
</dbReference>
<gene>
    <name evidence="1" type="ORF">Tco_1016969</name>
</gene>
<protein>
    <recommendedName>
        <fullName evidence="3">Reverse transcriptase domain-containing protein</fullName>
    </recommendedName>
</protein>